<dbReference type="SUPFAM" id="SSF56420">
    <property type="entry name" value="Peptide deformylase"/>
    <property type="match status" value="1"/>
</dbReference>
<dbReference type="AlphaFoldDB" id="A0A2S6ITU5"/>
<evidence type="ECO:0000256" key="1">
    <source>
        <dbReference type="ARBA" id="ARBA00010759"/>
    </source>
</evidence>
<dbReference type="Proteomes" id="UP000239485">
    <property type="component" value="Unassembled WGS sequence"/>
</dbReference>
<evidence type="ECO:0000256" key="5">
    <source>
        <dbReference type="ARBA" id="ARBA00023004"/>
    </source>
</evidence>
<dbReference type="PRINTS" id="PR01576">
    <property type="entry name" value="PDEFORMYLASE"/>
</dbReference>
<dbReference type="NCBIfam" id="TIGR00079">
    <property type="entry name" value="pept_deformyl"/>
    <property type="match status" value="1"/>
</dbReference>
<keyword evidence="3 6" id="KW-0378">Hydrolase</keyword>
<dbReference type="PANTHER" id="PTHR10458:SF2">
    <property type="entry name" value="PEPTIDE DEFORMYLASE, MITOCHONDRIAL"/>
    <property type="match status" value="1"/>
</dbReference>
<sequence length="179" mass="18650">MSESGTARPVVQHGHPALHAPCAEVTEFGAPLHALVADLFASMAAAGGIGLAANQIGVDARVFVVDCPDERGRRVRAHVVNPRLTFPGPRNAVRAAEVCLSLTGASGVVERNASARVTGSDADGRPVSIAGHGLLARCLQHEVDHLDGLLHVDRLGPVERRAVLRQAGPRDEGHDLPGS</sequence>
<dbReference type="GO" id="GO:0042586">
    <property type="term" value="F:peptide deformylase activity"/>
    <property type="evidence" value="ECO:0007669"/>
    <property type="project" value="UniProtKB-UniRule"/>
</dbReference>
<evidence type="ECO:0000256" key="6">
    <source>
        <dbReference type="HAMAP-Rule" id="MF_00163"/>
    </source>
</evidence>
<dbReference type="NCBIfam" id="NF001159">
    <property type="entry name" value="PRK00150.1-3"/>
    <property type="match status" value="1"/>
</dbReference>
<evidence type="ECO:0000256" key="4">
    <source>
        <dbReference type="ARBA" id="ARBA00022917"/>
    </source>
</evidence>
<dbReference type="InterPro" id="IPR036821">
    <property type="entry name" value="Peptide_deformylase_sf"/>
</dbReference>
<keyword evidence="4 6" id="KW-0648">Protein biosynthesis</keyword>
<comment type="cofactor">
    <cofactor evidence="6">
        <name>Fe(2+)</name>
        <dbReference type="ChEBI" id="CHEBI:29033"/>
    </cofactor>
    <text evidence="6">Binds 1 Fe(2+) ion.</text>
</comment>
<feature type="binding site" evidence="6">
    <location>
        <position position="141"/>
    </location>
    <ligand>
        <name>Fe cation</name>
        <dbReference type="ChEBI" id="CHEBI:24875"/>
    </ligand>
</feature>
<evidence type="ECO:0000256" key="2">
    <source>
        <dbReference type="ARBA" id="ARBA00022723"/>
    </source>
</evidence>
<protein>
    <recommendedName>
        <fullName evidence="6">Peptide deformylase</fullName>
        <shortName evidence="6">PDF</shortName>
        <ecNumber evidence="6">3.5.1.88</ecNumber>
    </recommendedName>
    <alternativeName>
        <fullName evidence="6">Polypeptide deformylase</fullName>
    </alternativeName>
</protein>
<gene>
    <name evidence="6" type="primary">def</name>
    <name evidence="7" type="ORF">CLV92_103134</name>
</gene>
<dbReference type="Pfam" id="PF01327">
    <property type="entry name" value="Pep_deformylase"/>
    <property type="match status" value="1"/>
</dbReference>
<dbReference type="Gene3D" id="3.90.45.10">
    <property type="entry name" value="Peptide deformylase"/>
    <property type="match status" value="1"/>
</dbReference>
<evidence type="ECO:0000313" key="8">
    <source>
        <dbReference type="Proteomes" id="UP000239485"/>
    </source>
</evidence>
<dbReference type="PANTHER" id="PTHR10458">
    <property type="entry name" value="PEPTIDE DEFORMYLASE"/>
    <property type="match status" value="1"/>
</dbReference>
<feature type="binding site" evidence="6">
    <location>
        <position position="99"/>
    </location>
    <ligand>
        <name>Fe cation</name>
        <dbReference type="ChEBI" id="CHEBI:24875"/>
    </ligand>
</feature>
<dbReference type="OrthoDB" id="9804313at2"/>
<comment type="caution">
    <text evidence="7">The sequence shown here is derived from an EMBL/GenBank/DDBJ whole genome shotgun (WGS) entry which is preliminary data.</text>
</comment>
<proteinExistence type="inferred from homology"/>
<dbReference type="GO" id="GO:0046872">
    <property type="term" value="F:metal ion binding"/>
    <property type="evidence" value="ECO:0007669"/>
    <property type="project" value="UniProtKB-KW"/>
</dbReference>
<dbReference type="EMBL" id="PTJD01000003">
    <property type="protein sequence ID" value="PPK97600.1"/>
    <property type="molecule type" value="Genomic_DNA"/>
</dbReference>
<dbReference type="GO" id="GO:0006412">
    <property type="term" value="P:translation"/>
    <property type="evidence" value="ECO:0007669"/>
    <property type="project" value="UniProtKB-UniRule"/>
</dbReference>
<comment type="similarity">
    <text evidence="1 6">Belongs to the polypeptide deformylase family.</text>
</comment>
<evidence type="ECO:0000256" key="3">
    <source>
        <dbReference type="ARBA" id="ARBA00022801"/>
    </source>
</evidence>
<dbReference type="HAMAP" id="MF_00163">
    <property type="entry name" value="Pep_deformylase"/>
    <property type="match status" value="1"/>
</dbReference>
<dbReference type="InterPro" id="IPR023635">
    <property type="entry name" value="Peptide_deformylase"/>
</dbReference>
<keyword evidence="5 6" id="KW-0408">Iron</keyword>
<dbReference type="RefSeq" id="WP_104431791.1">
    <property type="nucleotide sequence ID" value="NZ_PTJD01000003.1"/>
</dbReference>
<comment type="function">
    <text evidence="6">Removes the formyl group from the N-terminal Met of newly synthesized proteins. Requires at least a dipeptide for an efficient rate of reaction. N-terminal L-methionine is a prerequisite for activity but the enzyme has broad specificity at other positions.</text>
</comment>
<name>A0A2S6ITU5_9ACTN</name>
<dbReference type="CDD" id="cd00487">
    <property type="entry name" value="Pep_deformylase"/>
    <property type="match status" value="1"/>
</dbReference>
<feature type="binding site" evidence="6">
    <location>
        <position position="145"/>
    </location>
    <ligand>
        <name>Fe cation</name>
        <dbReference type="ChEBI" id="CHEBI:24875"/>
    </ligand>
</feature>
<feature type="active site" evidence="6">
    <location>
        <position position="142"/>
    </location>
</feature>
<organism evidence="7 8">
    <name type="scientific">Kineococcus xinjiangensis</name>
    <dbReference type="NCBI Taxonomy" id="512762"/>
    <lineage>
        <taxon>Bacteria</taxon>
        <taxon>Bacillati</taxon>
        <taxon>Actinomycetota</taxon>
        <taxon>Actinomycetes</taxon>
        <taxon>Kineosporiales</taxon>
        <taxon>Kineosporiaceae</taxon>
        <taxon>Kineococcus</taxon>
    </lineage>
</organism>
<keyword evidence="2 6" id="KW-0479">Metal-binding</keyword>
<evidence type="ECO:0000313" key="7">
    <source>
        <dbReference type="EMBL" id="PPK97600.1"/>
    </source>
</evidence>
<comment type="catalytic activity">
    <reaction evidence="6">
        <text>N-terminal N-formyl-L-methionyl-[peptide] + H2O = N-terminal L-methionyl-[peptide] + formate</text>
        <dbReference type="Rhea" id="RHEA:24420"/>
        <dbReference type="Rhea" id="RHEA-COMP:10639"/>
        <dbReference type="Rhea" id="RHEA-COMP:10640"/>
        <dbReference type="ChEBI" id="CHEBI:15377"/>
        <dbReference type="ChEBI" id="CHEBI:15740"/>
        <dbReference type="ChEBI" id="CHEBI:49298"/>
        <dbReference type="ChEBI" id="CHEBI:64731"/>
        <dbReference type="EC" id="3.5.1.88"/>
    </reaction>
</comment>
<keyword evidence="8" id="KW-1185">Reference proteome</keyword>
<dbReference type="PIRSF" id="PIRSF004749">
    <property type="entry name" value="Pep_def"/>
    <property type="match status" value="1"/>
</dbReference>
<reference evidence="7 8" key="1">
    <citation type="submission" date="2018-02" db="EMBL/GenBank/DDBJ databases">
        <title>Genomic Encyclopedia of Archaeal and Bacterial Type Strains, Phase II (KMG-II): from individual species to whole genera.</title>
        <authorList>
            <person name="Goeker M."/>
        </authorList>
    </citation>
    <scope>NUCLEOTIDE SEQUENCE [LARGE SCALE GENOMIC DNA]</scope>
    <source>
        <strain evidence="7 8">DSM 22857</strain>
    </source>
</reference>
<accession>A0A2S6ITU5</accession>
<dbReference type="EC" id="3.5.1.88" evidence="6"/>